<comment type="caution">
    <text evidence="1">The sequence shown here is derived from an EMBL/GenBank/DDBJ whole genome shotgun (WGS) entry which is preliminary data.</text>
</comment>
<reference evidence="1" key="1">
    <citation type="submission" date="2019-10" db="EMBL/GenBank/DDBJ databases">
        <authorList>
            <consortium name="DOE Joint Genome Institute"/>
            <person name="Kuo A."/>
            <person name="Miyauchi S."/>
            <person name="Kiss E."/>
            <person name="Drula E."/>
            <person name="Kohler A."/>
            <person name="Sanchez-Garcia M."/>
            <person name="Andreopoulos B."/>
            <person name="Barry K.W."/>
            <person name="Bonito G."/>
            <person name="Buee M."/>
            <person name="Carver A."/>
            <person name="Chen C."/>
            <person name="Cichocki N."/>
            <person name="Clum A."/>
            <person name="Culley D."/>
            <person name="Crous P.W."/>
            <person name="Fauchery L."/>
            <person name="Girlanda M."/>
            <person name="Hayes R."/>
            <person name="Keri Z."/>
            <person name="Labutti K."/>
            <person name="Lipzen A."/>
            <person name="Lombard V."/>
            <person name="Magnuson J."/>
            <person name="Maillard F."/>
            <person name="Morin E."/>
            <person name="Murat C."/>
            <person name="Nolan M."/>
            <person name="Ohm R."/>
            <person name="Pangilinan J."/>
            <person name="Pereira M."/>
            <person name="Perotto S."/>
            <person name="Peter M."/>
            <person name="Riley R."/>
            <person name="Sitrit Y."/>
            <person name="Stielow B."/>
            <person name="Szollosi G."/>
            <person name="Zifcakova L."/>
            <person name="Stursova M."/>
            <person name="Spatafora J.W."/>
            <person name="Tedersoo L."/>
            <person name="Vaario L.-M."/>
            <person name="Yamada A."/>
            <person name="Yan M."/>
            <person name="Wang P."/>
            <person name="Xu J."/>
            <person name="Bruns T."/>
            <person name="Baldrian P."/>
            <person name="Vilgalys R."/>
            <person name="Henrissat B."/>
            <person name="Grigoriev I.V."/>
            <person name="Hibbett D."/>
            <person name="Nagy L.G."/>
            <person name="Martin F.M."/>
        </authorList>
    </citation>
    <scope>NUCLEOTIDE SEQUENCE</scope>
    <source>
        <strain evidence="1">P2</strain>
    </source>
</reference>
<evidence type="ECO:0000313" key="2">
    <source>
        <dbReference type="Proteomes" id="UP000886501"/>
    </source>
</evidence>
<protein>
    <submittedName>
        <fullName evidence="1">Uncharacterized protein</fullName>
    </submittedName>
</protein>
<evidence type="ECO:0000313" key="1">
    <source>
        <dbReference type="EMBL" id="KAF9653984.1"/>
    </source>
</evidence>
<dbReference type="Proteomes" id="UP000886501">
    <property type="component" value="Unassembled WGS sequence"/>
</dbReference>
<proteinExistence type="predicted"/>
<dbReference type="EMBL" id="MU117962">
    <property type="protein sequence ID" value="KAF9653984.1"/>
    <property type="molecule type" value="Genomic_DNA"/>
</dbReference>
<gene>
    <name evidence="1" type="ORF">BDM02DRAFT_3107166</name>
</gene>
<sequence length="337" mass="36816">MASAQDVTVPFIKKKGRSRPTTARQRSASPKPAAETSSTTTTVPSKSEVVLPPRKNASRLISAGTKRTASKRDEDDAEEEERDGPDVKWTAEGSHINTAKEILLGDEAEELLAKRRRAENTDGDGDDVPEDGLYRGQKGYTNHIKKRQEVPKAMRVGPQRNSSTIRTVTIVDYQPDVCKDYKETGYCGFGDTCKFLHDRGTYLAGWQLDKLAENPQKQAEDIEDSDSDEDVPFACLICRKHFTNPVVTRCGHYFCSECAIKRFAKTPKCIACGAPTNGTFNRADKILAKMSKKKKSKDRGEDGAAMEDDEGPDRGGGGVTVEGLSGADSADSGEESN</sequence>
<organism evidence="1 2">
    <name type="scientific">Thelephora ganbajun</name>
    <name type="common">Ganba fungus</name>
    <dbReference type="NCBI Taxonomy" id="370292"/>
    <lineage>
        <taxon>Eukaryota</taxon>
        <taxon>Fungi</taxon>
        <taxon>Dikarya</taxon>
        <taxon>Basidiomycota</taxon>
        <taxon>Agaricomycotina</taxon>
        <taxon>Agaricomycetes</taxon>
        <taxon>Thelephorales</taxon>
        <taxon>Thelephoraceae</taxon>
        <taxon>Thelephora</taxon>
    </lineage>
</organism>
<accession>A0ACB6ZWP7</accession>
<name>A0ACB6ZWP7_THEGA</name>
<keyword evidence="2" id="KW-1185">Reference proteome</keyword>
<reference evidence="1" key="2">
    <citation type="journal article" date="2020" name="Nat. Commun.">
        <title>Large-scale genome sequencing of mycorrhizal fungi provides insights into the early evolution of symbiotic traits.</title>
        <authorList>
            <person name="Miyauchi S."/>
            <person name="Kiss E."/>
            <person name="Kuo A."/>
            <person name="Drula E."/>
            <person name="Kohler A."/>
            <person name="Sanchez-Garcia M."/>
            <person name="Morin E."/>
            <person name="Andreopoulos B."/>
            <person name="Barry K.W."/>
            <person name="Bonito G."/>
            <person name="Buee M."/>
            <person name="Carver A."/>
            <person name="Chen C."/>
            <person name="Cichocki N."/>
            <person name="Clum A."/>
            <person name="Culley D."/>
            <person name="Crous P.W."/>
            <person name="Fauchery L."/>
            <person name="Girlanda M."/>
            <person name="Hayes R.D."/>
            <person name="Keri Z."/>
            <person name="LaButti K."/>
            <person name="Lipzen A."/>
            <person name="Lombard V."/>
            <person name="Magnuson J."/>
            <person name="Maillard F."/>
            <person name="Murat C."/>
            <person name="Nolan M."/>
            <person name="Ohm R.A."/>
            <person name="Pangilinan J."/>
            <person name="Pereira M.F."/>
            <person name="Perotto S."/>
            <person name="Peter M."/>
            <person name="Pfister S."/>
            <person name="Riley R."/>
            <person name="Sitrit Y."/>
            <person name="Stielow J.B."/>
            <person name="Szollosi G."/>
            <person name="Zifcakova L."/>
            <person name="Stursova M."/>
            <person name="Spatafora J.W."/>
            <person name="Tedersoo L."/>
            <person name="Vaario L.M."/>
            <person name="Yamada A."/>
            <person name="Yan M."/>
            <person name="Wang P."/>
            <person name="Xu J."/>
            <person name="Bruns T."/>
            <person name="Baldrian P."/>
            <person name="Vilgalys R."/>
            <person name="Dunand C."/>
            <person name="Henrissat B."/>
            <person name="Grigoriev I.V."/>
            <person name="Hibbett D."/>
            <person name="Nagy L.G."/>
            <person name="Martin F.M."/>
        </authorList>
    </citation>
    <scope>NUCLEOTIDE SEQUENCE</scope>
    <source>
        <strain evidence="1">P2</strain>
    </source>
</reference>